<sequence length="220" mass="25216">MITKYWIPAVKLTSTITCRCWKEAESYQSEAFERLKEFRLEVENQTDRKIKTIRSDQREKYLSGEFIDYLKKNGLLSQWTPSGTPQLNDVVERKNRTLLHMVRSMMSFIGLTLSFYRYAFETEAKVLNMAPSNILGKGVFLKIADEIKYCLKSQMRPQQNDATSFVPMVSSDSVPVLRRSAKVSQPPDRYGFLGLTSQLDNDPSVRIGDLEANGIGLHVM</sequence>
<dbReference type="GO" id="GO:0015074">
    <property type="term" value="P:DNA integration"/>
    <property type="evidence" value="ECO:0007669"/>
    <property type="project" value="InterPro"/>
</dbReference>
<dbReference type="PANTHER" id="PTHR42648">
    <property type="entry name" value="TRANSPOSASE, PUTATIVE-RELATED"/>
    <property type="match status" value="1"/>
</dbReference>
<dbReference type="InterPro" id="IPR001584">
    <property type="entry name" value="Integrase_cat-core"/>
</dbReference>
<proteinExistence type="predicted"/>
<dbReference type="PROSITE" id="PS50994">
    <property type="entry name" value="INTEGRASE"/>
    <property type="match status" value="1"/>
</dbReference>
<protein>
    <recommendedName>
        <fullName evidence="1">Integrase catalytic domain-containing protein</fullName>
    </recommendedName>
</protein>
<reference evidence="2" key="1">
    <citation type="submission" date="2020-06" db="EMBL/GenBank/DDBJ databases">
        <authorList>
            <person name="Li T."/>
            <person name="Hu X."/>
            <person name="Zhang T."/>
            <person name="Song X."/>
            <person name="Zhang H."/>
            <person name="Dai N."/>
            <person name="Sheng W."/>
            <person name="Hou X."/>
            <person name="Wei L."/>
        </authorList>
    </citation>
    <scope>NUCLEOTIDE SEQUENCE</scope>
    <source>
        <strain evidence="2">KEN1</strain>
        <tissue evidence="2">Leaf</tissue>
    </source>
</reference>
<evidence type="ECO:0000313" key="2">
    <source>
        <dbReference type="EMBL" id="KAL0428028.1"/>
    </source>
</evidence>
<accession>A0AAW2VFV9</accession>
<dbReference type="InterPro" id="IPR036397">
    <property type="entry name" value="RNaseH_sf"/>
</dbReference>
<comment type="caution">
    <text evidence="2">The sequence shown here is derived from an EMBL/GenBank/DDBJ whole genome shotgun (WGS) entry which is preliminary data.</text>
</comment>
<feature type="domain" description="Integrase catalytic" evidence="1">
    <location>
        <begin position="22"/>
        <end position="156"/>
    </location>
</feature>
<dbReference type="SUPFAM" id="SSF53098">
    <property type="entry name" value="Ribonuclease H-like"/>
    <property type="match status" value="1"/>
</dbReference>
<evidence type="ECO:0000259" key="1">
    <source>
        <dbReference type="PROSITE" id="PS50994"/>
    </source>
</evidence>
<reference evidence="2" key="2">
    <citation type="journal article" date="2024" name="Plant">
        <title>Genomic evolution and insights into agronomic trait innovations of Sesamum species.</title>
        <authorList>
            <person name="Miao H."/>
            <person name="Wang L."/>
            <person name="Qu L."/>
            <person name="Liu H."/>
            <person name="Sun Y."/>
            <person name="Le M."/>
            <person name="Wang Q."/>
            <person name="Wei S."/>
            <person name="Zheng Y."/>
            <person name="Lin W."/>
            <person name="Duan Y."/>
            <person name="Cao H."/>
            <person name="Xiong S."/>
            <person name="Wang X."/>
            <person name="Wei L."/>
            <person name="Li C."/>
            <person name="Ma Q."/>
            <person name="Ju M."/>
            <person name="Zhao R."/>
            <person name="Li G."/>
            <person name="Mu C."/>
            <person name="Tian Q."/>
            <person name="Mei H."/>
            <person name="Zhang T."/>
            <person name="Gao T."/>
            <person name="Zhang H."/>
        </authorList>
    </citation>
    <scope>NUCLEOTIDE SEQUENCE</scope>
    <source>
        <strain evidence="2">KEN1</strain>
    </source>
</reference>
<dbReference type="InterPro" id="IPR012337">
    <property type="entry name" value="RNaseH-like_sf"/>
</dbReference>
<dbReference type="GO" id="GO:0003676">
    <property type="term" value="F:nucleic acid binding"/>
    <property type="evidence" value="ECO:0007669"/>
    <property type="project" value="InterPro"/>
</dbReference>
<dbReference type="EMBL" id="JACGWN010000010">
    <property type="protein sequence ID" value="KAL0428028.1"/>
    <property type="molecule type" value="Genomic_DNA"/>
</dbReference>
<dbReference type="Gene3D" id="3.30.420.10">
    <property type="entry name" value="Ribonuclease H-like superfamily/Ribonuclease H"/>
    <property type="match status" value="1"/>
</dbReference>
<dbReference type="InterPro" id="IPR039537">
    <property type="entry name" value="Retrotran_Ty1/copia-like"/>
</dbReference>
<name>A0AAW2VFV9_9LAMI</name>
<dbReference type="PANTHER" id="PTHR42648:SF27">
    <property type="entry name" value="RNA-DIRECTED DNA POLYMERASE"/>
    <property type="match status" value="1"/>
</dbReference>
<gene>
    <name evidence="2" type="ORF">Slati_2977600</name>
</gene>
<organism evidence="2">
    <name type="scientific">Sesamum latifolium</name>
    <dbReference type="NCBI Taxonomy" id="2727402"/>
    <lineage>
        <taxon>Eukaryota</taxon>
        <taxon>Viridiplantae</taxon>
        <taxon>Streptophyta</taxon>
        <taxon>Embryophyta</taxon>
        <taxon>Tracheophyta</taxon>
        <taxon>Spermatophyta</taxon>
        <taxon>Magnoliopsida</taxon>
        <taxon>eudicotyledons</taxon>
        <taxon>Gunneridae</taxon>
        <taxon>Pentapetalae</taxon>
        <taxon>asterids</taxon>
        <taxon>lamiids</taxon>
        <taxon>Lamiales</taxon>
        <taxon>Pedaliaceae</taxon>
        <taxon>Sesamum</taxon>
    </lineage>
</organism>
<dbReference type="AlphaFoldDB" id="A0AAW2VFV9"/>